<keyword evidence="3" id="KW-0489">Methyltransferase</keyword>
<keyword evidence="4" id="KW-0808">Transferase</keyword>
<proteinExistence type="inferred from homology"/>
<comment type="catalytic activity">
    <reaction evidence="10">
        <text>small RNA 3'-end nucleotide + S-adenosyl-L-methionine = small RNA 3'-end 2'-O-methylnucleotide + S-adenosyl-L-homocysteine + H(+)</text>
        <dbReference type="Rhea" id="RHEA:37887"/>
        <dbReference type="Rhea" id="RHEA-COMP:10415"/>
        <dbReference type="Rhea" id="RHEA-COMP:10416"/>
        <dbReference type="ChEBI" id="CHEBI:15378"/>
        <dbReference type="ChEBI" id="CHEBI:57856"/>
        <dbReference type="ChEBI" id="CHEBI:59789"/>
        <dbReference type="ChEBI" id="CHEBI:74896"/>
        <dbReference type="ChEBI" id="CHEBI:74898"/>
        <dbReference type="EC" id="2.1.1.386"/>
    </reaction>
</comment>
<keyword evidence="5" id="KW-0949">S-adenosyl-L-methionine</keyword>
<feature type="region of interest" description="Disordered" evidence="14">
    <location>
        <begin position="1210"/>
        <end position="1248"/>
    </location>
</feature>
<evidence type="ECO:0000313" key="17">
    <source>
        <dbReference type="Proteomes" id="UP001178507"/>
    </source>
</evidence>
<evidence type="ECO:0000313" key="16">
    <source>
        <dbReference type="EMBL" id="CAJ1388807.1"/>
    </source>
</evidence>
<evidence type="ECO:0000256" key="4">
    <source>
        <dbReference type="ARBA" id="ARBA00022679"/>
    </source>
</evidence>
<dbReference type="InterPro" id="IPR001179">
    <property type="entry name" value="PPIase_FKBP_dom"/>
</dbReference>
<dbReference type="AlphaFoldDB" id="A0AA36IK47"/>
<dbReference type="GO" id="GO:0090486">
    <property type="term" value="F:small RNA 2'-O-methyltransferase activity"/>
    <property type="evidence" value="ECO:0007669"/>
    <property type="project" value="UniProtKB-EC"/>
</dbReference>
<dbReference type="EC" id="5.2.1.8" evidence="11"/>
<keyword evidence="13" id="KW-0175">Coiled coil</keyword>
<dbReference type="InterPro" id="IPR013216">
    <property type="entry name" value="Methyltransf_11"/>
</dbReference>
<evidence type="ECO:0000256" key="7">
    <source>
        <dbReference type="ARBA" id="ARBA00022842"/>
    </source>
</evidence>
<evidence type="ECO:0000256" key="5">
    <source>
        <dbReference type="ARBA" id="ARBA00022691"/>
    </source>
</evidence>
<comment type="caution">
    <text evidence="16">The sequence shown here is derived from an EMBL/GenBank/DDBJ whole genome shotgun (WGS) entry which is preliminary data.</text>
</comment>
<keyword evidence="11" id="KW-0413">Isomerase</keyword>
<dbReference type="Pfam" id="PF00254">
    <property type="entry name" value="FKBP_C"/>
    <property type="match status" value="1"/>
</dbReference>
<feature type="domain" description="PPIase FKBP-type" evidence="15">
    <location>
        <begin position="916"/>
        <end position="1006"/>
    </location>
</feature>
<keyword evidence="9" id="KW-0943">RNA-mediated gene silencing</keyword>
<dbReference type="SUPFAM" id="SSF53335">
    <property type="entry name" value="S-adenosyl-L-methionine-dependent methyltransferases"/>
    <property type="match status" value="1"/>
</dbReference>
<dbReference type="EMBL" id="CAUJNA010001768">
    <property type="protein sequence ID" value="CAJ1388807.1"/>
    <property type="molecule type" value="Genomic_DNA"/>
</dbReference>
<name>A0AA36IK47_9DINO</name>
<dbReference type="PROSITE" id="PS50005">
    <property type="entry name" value="TPR"/>
    <property type="match status" value="1"/>
</dbReference>
<dbReference type="PROSITE" id="PS50059">
    <property type="entry name" value="FKBP_PPIASE"/>
    <property type="match status" value="1"/>
</dbReference>
<dbReference type="Pfam" id="PF08241">
    <property type="entry name" value="Methyltransf_11"/>
    <property type="match status" value="1"/>
</dbReference>
<evidence type="ECO:0000256" key="3">
    <source>
        <dbReference type="ARBA" id="ARBA00022603"/>
    </source>
</evidence>
<accession>A0AA36IK47</accession>
<feature type="compositionally biased region" description="Basic and acidic residues" evidence="14">
    <location>
        <begin position="1211"/>
        <end position="1228"/>
    </location>
</feature>
<sequence length="1248" mass="138233">MDATDEAAKLQKLSMKLADRLHGVEGNPTDLFCRFIDEERWLSMSVLLMDKSLRRTSFRDAPDLPDHTGPFSRANCAYRYLLQAAEAHEDISVKRVPPRTFLRLNPKKMPAMVEQTMERLQDVKPAPVVKVDHGNRNCKGELGHVVSKKLGRPIAKEDVRYETWKTEQAVGYMASCFLWGETYTSKTPHSSKKGAEQDAAGVALEAIEGESTESTDFKGQLLRFFQGQAKEVHFDVQRVDKDSEEKMFQATVRVPSEGQSTFTGAVVSRSNFDCSAKTRAAAEQDAAKKALEALQCQEKVEEQEVQILWLPADCRELVVLKSARLKRNDLHAVAEDLLGAETVCHPLAWLGDRPKGICLYEAVVETAEARANARASALAEVEIFGDSFLMDASAHSRGAVVVDISLLRYEHLKAEKCPASRASPVRMLSQSRGMLLGHPKLPEKFQAETWLGQNPKSLLLEVARKRGYNQPHFEVYPETEENKSWRATVQICSEEESKFAEGLAFANKMDTQHDAALAMLRQLQAEDEAAGVRHHPLREGFLACLRRLDKGGAGAVQGSKVLCRYQITLAGKASDSVLLVERHEKLSCVLGSRVLHPALEDLLGGLAVGEEATAETDCRYEGIDCTMTLSVQLQELQLPETPLDIPKKVVKFDPPLSKQRQNFIVQALKGRKCSSALDLGCGDGQLLEALLSNGLERVLGVELSEKRVKACRKRLKDRAEVICADFVQVVEGVPPWMAFAEGVQAVVLCEVLEHLPDVAMPRLPAALFALQPQVVVVTSPNADFGESSDEEEAEAKPRQFRHSDHEREWSRQEFRSWAEAACDAHGYWISEFGGVGHLDGFESQGPCTQLCVFERRDEEAIADPNSEESEHRLSFVMAEQVDVEQLKAEALRSEDLGGGLWKYVHREGLGNLPAPHARVNLHYATFLGDGKRVDTSREKKRSTPFAFQLGGQQALAAWQLAAASMRPGEVAWVYSPSSFAYGERGAPPLVPGDAAVYFALELNFARAPGTVRFFGDLTAALQEAEKHMEVGRGDVKRQAFAQARQAFRRAMAAVPEKLLLGRSQEEISSFAALERAALLNQALCCLRLGEATEKAEALSHLRDALHACDSLFQRHGVGDEVAESLGARPELLAALREASLAEGGTWMAKAHFRRGMAKEKLQYLADALVDYQAALKLEPGDGMVQRHLASLKARQQKAELKPERMFAGILQRERSEREKEEAAAELAEKKRRREQRLAKSGQSEVQSG</sequence>
<organism evidence="16 17">
    <name type="scientific">Effrenium voratum</name>
    <dbReference type="NCBI Taxonomy" id="2562239"/>
    <lineage>
        <taxon>Eukaryota</taxon>
        <taxon>Sar</taxon>
        <taxon>Alveolata</taxon>
        <taxon>Dinophyceae</taxon>
        <taxon>Suessiales</taxon>
        <taxon>Symbiodiniaceae</taxon>
        <taxon>Effrenium</taxon>
    </lineage>
</organism>
<keyword evidence="7" id="KW-0460">Magnesium</keyword>
<dbReference type="Pfam" id="PF00035">
    <property type="entry name" value="dsrm"/>
    <property type="match status" value="1"/>
</dbReference>
<dbReference type="SUPFAM" id="SSF54768">
    <property type="entry name" value="dsRNA-binding domain-like"/>
    <property type="match status" value="3"/>
</dbReference>
<dbReference type="InterPro" id="IPR046357">
    <property type="entry name" value="PPIase_dom_sf"/>
</dbReference>
<evidence type="ECO:0000256" key="12">
    <source>
        <dbReference type="PROSITE-ProRule" id="PRU00339"/>
    </source>
</evidence>
<dbReference type="SMART" id="SM00028">
    <property type="entry name" value="TPR"/>
    <property type="match status" value="1"/>
</dbReference>
<dbReference type="GO" id="GO:0030422">
    <property type="term" value="P:siRNA processing"/>
    <property type="evidence" value="ECO:0007669"/>
    <property type="project" value="TreeGrafter"/>
</dbReference>
<comment type="similarity">
    <text evidence="2">Belongs to the methyltransferase superfamily. HEN1 family.</text>
</comment>
<dbReference type="GO" id="GO:0046872">
    <property type="term" value="F:metal ion binding"/>
    <property type="evidence" value="ECO:0007669"/>
    <property type="project" value="UniProtKB-KW"/>
</dbReference>
<keyword evidence="8" id="KW-0694">RNA-binding</keyword>
<feature type="repeat" description="TPR" evidence="12">
    <location>
        <begin position="1148"/>
        <end position="1181"/>
    </location>
</feature>
<dbReference type="InterPro" id="IPR019734">
    <property type="entry name" value="TPR_rpt"/>
</dbReference>
<dbReference type="GO" id="GO:0005634">
    <property type="term" value="C:nucleus"/>
    <property type="evidence" value="ECO:0007669"/>
    <property type="project" value="TreeGrafter"/>
</dbReference>
<reference evidence="16" key="1">
    <citation type="submission" date="2023-08" db="EMBL/GenBank/DDBJ databases">
        <authorList>
            <person name="Chen Y."/>
            <person name="Shah S."/>
            <person name="Dougan E. K."/>
            <person name="Thang M."/>
            <person name="Chan C."/>
        </authorList>
    </citation>
    <scope>NUCLEOTIDE SEQUENCE</scope>
</reference>
<feature type="coiled-coil region" evidence="13">
    <location>
        <begin position="277"/>
        <end position="304"/>
    </location>
</feature>
<protein>
    <recommendedName>
        <fullName evidence="11">peptidylprolyl isomerase</fullName>
        <ecNumber evidence="11">5.2.1.8</ecNumber>
    </recommendedName>
</protein>
<dbReference type="GO" id="GO:0003723">
    <property type="term" value="F:RNA binding"/>
    <property type="evidence" value="ECO:0007669"/>
    <property type="project" value="UniProtKB-KW"/>
</dbReference>
<evidence type="ECO:0000256" key="1">
    <source>
        <dbReference type="ARBA" id="ARBA00001946"/>
    </source>
</evidence>
<dbReference type="InterPro" id="IPR026610">
    <property type="entry name" value="Hen1"/>
</dbReference>
<dbReference type="InterPro" id="IPR011990">
    <property type="entry name" value="TPR-like_helical_dom_sf"/>
</dbReference>
<comment type="catalytic activity">
    <reaction evidence="11">
        <text>[protein]-peptidylproline (omega=180) = [protein]-peptidylproline (omega=0)</text>
        <dbReference type="Rhea" id="RHEA:16237"/>
        <dbReference type="Rhea" id="RHEA-COMP:10747"/>
        <dbReference type="Rhea" id="RHEA-COMP:10748"/>
        <dbReference type="ChEBI" id="CHEBI:83833"/>
        <dbReference type="ChEBI" id="CHEBI:83834"/>
        <dbReference type="EC" id="5.2.1.8"/>
    </reaction>
</comment>
<dbReference type="InterPro" id="IPR029063">
    <property type="entry name" value="SAM-dependent_MTases_sf"/>
</dbReference>
<evidence type="ECO:0000256" key="13">
    <source>
        <dbReference type="SAM" id="Coils"/>
    </source>
</evidence>
<keyword evidence="11" id="KW-0697">Rotamase</keyword>
<dbReference type="GO" id="GO:0008757">
    <property type="term" value="F:S-adenosylmethionine-dependent methyltransferase activity"/>
    <property type="evidence" value="ECO:0007669"/>
    <property type="project" value="InterPro"/>
</dbReference>
<dbReference type="InterPro" id="IPR014720">
    <property type="entry name" value="dsRBD_dom"/>
</dbReference>
<evidence type="ECO:0000256" key="9">
    <source>
        <dbReference type="ARBA" id="ARBA00023158"/>
    </source>
</evidence>
<dbReference type="Gene3D" id="3.30.160.20">
    <property type="match status" value="3"/>
</dbReference>
<dbReference type="GO" id="GO:0003755">
    <property type="term" value="F:peptidyl-prolyl cis-trans isomerase activity"/>
    <property type="evidence" value="ECO:0007669"/>
    <property type="project" value="UniProtKB-KW"/>
</dbReference>
<dbReference type="Gene3D" id="3.10.50.40">
    <property type="match status" value="1"/>
</dbReference>
<keyword evidence="12" id="KW-0802">TPR repeat</keyword>
<dbReference type="SUPFAM" id="SSF54534">
    <property type="entry name" value="FKBP-like"/>
    <property type="match status" value="1"/>
</dbReference>
<dbReference type="SMART" id="SM00358">
    <property type="entry name" value="DSRM"/>
    <property type="match status" value="3"/>
</dbReference>
<evidence type="ECO:0000256" key="2">
    <source>
        <dbReference type="ARBA" id="ARBA00009026"/>
    </source>
</evidence>
<evidence type="ECO:0000256" key="10">
    <source>
        <dbReference type="ARBA" id="ARBA00048418"/>
    </source>
</evidence>
<evidence type="ECO:0000256" key="14">
    <source>
        <dbReference type="SAM" id="MobiDB-lite"/>
    </source>
</evidence>
<dbReference type="Gene3D" id="3.40.50.150">
    <property type="entry name" value="Vaccinia Virus protein VP39"/>
    <property type="match status" value="1"/>
</dbReference>
<dbReference type="PANTHER" id="PTHR21404:SF3">
    <property type="entry name" value="SMALL RNA 2'-O-METHYLTRANSFERASE"/>
    <property type="match status" value="1"/>
</dbReference>
<gene>
    <name evidence="16" type="ORF">EVOR1521_LOCUS14593</name>
</gene>
<dbReference type="PANTHER" id="PTHR21404">
    <property type="entry name" value="HEN1"/>
    <property type="match status" value="1"/>
</dbReference>
<evidence type="ECO:0000259" key="15">
    <source>
        <dbReference type="PROSITE" id="PS50059"/>
    </source>
</evidence>
<keyword evidence="17" id="KW-1185">Reference proteome</keyword>
<feature type="compositionally biased region" description="Basic and acidic residues" evidence="14">
    <location>
        <begin position="794"/>
        <end position="804"/>
    </location>
</feature>
<comment type="cofactor">
    <cofactor evidence="1">
        <name>Mg(2+)</name>
        <dbReference type="ChEBI" id="CHEBI:18420"/>
    </cofactor>
</comment>
<dbReference type="SUPFAM" id="SSF48452">
    <property type="entry name" value="TPR-like"/>
    <property type="match status" value="1"/>
</dbReference>
<dbReference type="GO" id="GO:0005737">
    <property type="term" value="C:cytoplasm"/>
    <property type="evidence" value="ECO:0007669"/>
    <property type="project" value="TreeGrafter"/>
</dbReference>
<evidence type="ECO:0000256" key="8">
    <source>
        <dbReference type="ARBA" id="ARBA00022884"/>
    </source>
</evidence>
<evidence type="ECO:0000256" key="6">
    <source>
        <dbReference type="ARBA" id="ARBA00022723"/>
    </source>
</evidence>
<evidence type="ECO:0000256" key="11">
    <source>
        <dbReference type="PROSITE-ProRule" id="PRU00277"/>
    </source>
</evidence>
<keyword evidence="6" id="KW-0479">Metal-binding</keyword>
<dbReference type="CDD" id="cd02440">
    <property type="entry name" value="AdoMet_MTases"/>
    <property type="match status" value="1"/>
</dbReference>
<dbReference type="GO" id="GO:0001510">
    <property type="term" value="P:RNA methylation"/>
    <property type="evidence" value="ECO:0007669"/>
    <property type="project" value="InterPro"/>
</dbReference>
<dbReference type="Proteomes" id="UP001178507">
    <property type="component" value="Unassembled WGS sequence"/>
</dbReference>
<dbReference type="Gene3D" id="1.25.40.10">
    <property type="entry name" value="Tetratricopeptide repeat domain"/>
    <property type="match status" value="1"/>
</dbReference>
<feature type="region of interest" description="Disordered" evidence="14">
    <location>
        <begin position="781"/>
        <end position="804"/>
    </location>
</feature>